<dbReference type="EMBL" id="FWZU01000001">
    <property type="protein sequence ID" value="SME93089.1"/>
    <property type="molecule type" value="Genomic_DNA"/>
</dbReference>
<dbReference type="InterPro" id="IPR014710">
    <property type="entry name" value="RmlC-like_jellyroll"/>
</dbReference>
<keyword evidence="4" id="KW-1185">Reference proteome</keyword>
<dbReference type="RefSeq" id="WP_085098018.1">
    <property type="nucleotide sequence ID" value="NZ_FWZU01000001.1"/>
</dbReference>
<evidence type="ECO:0000313" key="3">
    <source>
        <dbReference type="EMBL" id="SME93089.1"/>
    </source>
</evidence>
<dbReference type="SUPFAM" id="SSF51206">
    <property type="entry name" value="cAMP-binding domain-like"/>
    <property type="match status" value="1"/>
</dbReference>
<dbReference type="GO" id="GO:0016301">
    <property type="term" value="F:kinase activity"/>
    <property type="evidence" value="ECO:0007669"/>
    <property type="project" value="UniProtKB-KW"/>
</dbReference>
<sequence>MNSFKPESITFSKGDLIFSEGDMGSVAYMITKGTVNIVKQIHGINNVLATLGPGEIFGEMAIISKNPRVAGAEAETSCTLMVLTAKLILTLLKKSHPTVFHLTRVLAARLATANKNITENRSGNIWMTMCRLLDLKYRIFTNSPDPDKDFGVNYKEFCSELTTIINISESEVERMITAACSFNLIKKSKMVSRVYLSIIDPEHFLEVSETLSNDVNRFVGNNCYSEYVDIQDFSDMFDSLPELIYKKIGVGDFPEDICVLHKGATVKWAEKKGDDYFQENKRKRKSIEELEGVNDIVFVDIGTLKQVFSRLGYYKLGILLTIAEEDGRDRILATISEKIANAITKESKGLDAIDQNEADEVEEELLEIIREIKSGNRE</sequence>
<evidence type="ECO:0000256" key="1">
    <source>
        <dbReference type="ARBA" id="ARBA00023286"/>
    </source>
</evidence>
<dbReference type="Pfam" id="PF01706">
    <property type="entry name" value="FliG_C"/>
    <property type="match status" value="1"/>
</dbReference>
<dbReference type="Pfam" id="PF00027">
    <property type="entry name" value="cNMP_binding"/>
    <property type="match status" value="1"/>
</dbReference>
<dbReference type="AlphaFoldDB" id="A0A1X7CAS6"/>
<dbReference type="InterPro" id="IPR011002">
    <property type="entry name" value="FliG_a-hlx"/>
</dbReference>
<dbReference type="InterPro" id="IPR050866">
    <property type="entry name" value="CNG_cation_channel"/>
</dbReference>
<dbReference type="InterPro" id="IPR000595">
    <property type="entry name" value="cNMP-bd_dom"/>
</dbReference>
<keyword evidence="3" id="KW-0418">Kinase</keyword>
<dbReference type="SMART" id="SM00100">
    <property type="entry name" value="cNMP"/>
    <property type="match status" value="1"/>
</dbReference>
<proteinExistence type="predicted"/>
<feature type="domain" description="Cyclic nucleotide-binding" evidence="2">
    <location>
        <begin position="1"/>
        <end position="92"/>
    </location>
</feature>
<accession>A0A1X7CAS6</accession>
<dbReference type="Gene3D" id="1.10.220.30">
    <property type="match status" value="1"/>
</dbReference>
<dbReference type="InterPro" id="IPR018490">
    <property type="entry name" value="cNMP-bd_dom_sf"/>
</dbReference>
<dbReference type="GO" id="GO:0044877">
    <property type="term" value="F:protein-containing complex binding"/>
    <property type="evidence" value="ECO:0007669"/>
    <property type="project" value="TreeGrafter"/>
</dbReference>
<keyword evidence="1" id="KW-0406">Ion transport</keyword>
<name>A0A1X7CAS6_9BACT</name>
<keyword evidence="1" id="KW-0407">Ion channel</keyword>
<dbReference type="Proteomes" id="UP000192906">
    <property type="component" value="Unassembled WGS sequence"/>
</dbReference>
<reference evidence="4" key="1">
    <citation type="submission" date="2017-04" db="EMBL/GenBank/DDBJ databases">
        <authorList>
            <person name="Varghese N."/>
            <person name="Submissions S."/>
        </authorList>
    </citation>
    <scope>NUCLEOTIDE SEQUENCE [LARGE SCALE GENOMIC DNA]</scope>
    <source>
        <strain evidence="4">K3S</strain>
    </source>
</reference>
<keyword evidence="1" id="KW-1071">Ligand-gated ion channel</keyword>
<evidence type="ECO:0000313" key="4">
    <source>
        <dbReference type="Proteomes" id="UP000192906"/>
    </source>
</evidence>
<keyword evidence="1" id="KW-0813">Transport</keyword>
<dbReference type="Gene3D" id="2.60.120.10">
    <property type="entry name" value="Jelly Rolls"/>
    <property type="match status" value="1"/>
</dbReference>
<keyword evidence="3" id="KW-0808">Transferase</keyword>
<dbReference type="CDD" id="cd00038">
    <property type="entry name" value="CAP_ED"/>
    <property type="match status" value="1"/>
</dbReference>
<dbReference type="GO" id="GO:0005221">
    <property type="term" value="F:intracellularly cyclic nucleotide-activated monoatomic cation channel activity"/>
    <property type="evidence" value="ECO:0007669"/>
    <property type="project" value="InterPro"/>
</dbReference>
<dbReference type="SUPFAM" id="SSF48029">
    <property type="entry name" value="FliG"/>
    <property type="match status" value="1"/>
</dbReference>
<dbReference type="PANTHER" id="PTHR45638:SF11">
    <property type="entry name" value="CYCLIC NUCLEOTIDE-GATED CATION CHANNEL SUBUNIT A"/>
    <property type="match status" value="1"/>
</dbReference>
<dbReference type="PANTHER" id="PTHR45638">
    <property type="entry name" value="CYCLIC NUCLEOTIDE-GATED CATION CHANNEL SUBUNIT A"/>
    <property type="match status" value="1"/>
</dbReference>
<dbReference type="OrthoDB" id="5505487at2"/>
<gene>
    <name evidence="3" type="ORF">SAMN06295933_0590</name>
</gene>
<evidence type="ECO:0000259" key="2">
    <source>
        <dbReference type="PROSITE" id="PS50042"/>
    </source>
</evidence>
<dbReference type="InterPro" id="IPR023087">
    <property type="entry name" value="Flg_Motor_Flig_C"/>
</dbReference>
<protein>
    <submittedName>
        <fullName evidence="3">cAMP-binding domain of CRP or a regulatory subunit of cAMP-dependent protein kinases</fullName>
    </submittedName>
</protein>
<dbReference type="STRING" id="1519643.SAMN06295933_0590"/>
<dbReference type="PROSITE" id="PS50042">
    <property type="entry name" value="CNMP_BINDING_3"/>
    <property type="match status" value="1"/>
</dbReference>
<organism evidence="3 4">
    <name type="scientific">Desulfovibrio gilichinskyi</name>
    <dbReference type="NCBI Taxonomy" id="1519643"/>
    <lineage>
        <taxon>Bacteria</taxon>
        <taxon>Pseudomonadati</taxon>
        <taxon>Thermodesulfobacteriota</taxon>
        <taxon>Desulfovibrionia</taxon>
        <taxon>Desulfovibrionales</taxon>
        <taxon>Desulfovibrionaceae</taxon>
        <taxon>Desulfovibrio</taxon>
    </lineage>
</organism>